<feature type="coiled-coil region" evidence="1">
    <location>
        <begin position="81"/>
        <end position="148"/>
    </location>
</feature>
<evidence type="ECO:0000313" key="2">
    <source>
        <dbReference type="EMBL" id="RIA88940.1"/>
    </source>
</evidence>
<protein>
    <submittedName>
        <fullName evidence="2">Uncharacterized protein</fullName>
    </submittedName>
</protein>
<dbReference type="Proteomes" id="UP000265703">
    <property type="component" value="Unassembled WGS sequence"/>
</dbReference>
<keyword evidence="1" id="KW-0175">Coiled coil</keyword>
<proteinExistence type="predicted"/>
<dbReference type="AlphaFoldDB" id="A0A397SRX7"/>
<keyword evidence="3" id="KW-1185">Reference proteome</keyword>
<comment type="caution">
    <text evidence="2">The sequence shown here is derived from an EMBL/GenBank/DDBJ whole genome shotgun (WGS) entry which is preliminary data.</text>
</comment>
<name>A0A397SRX7_9GLOM</name>
<gene>
    <name evidence="2" type="ORF">C1645_825568</name>
</gene>
<dbReference type="EMBL" id="QKYT01000239">
    <property type="protein sequence ID" value="RIA88940.1"/>
    <property type="molecule type" value="Genomic_DNA"/>
</dbReference>
<accession>A0A397SRX7</accession>
<organism evidence="2 3">
    <name type="scientific">Glomus cerebriforme</name>
    <dbReference type="NCBI Taxonomy" id="658196"/>
    <lineage>
        <taxon>Eukaryota</taxon>
        <taxon>Fungi</taxon>
        <taxon>Fungi incertae sedis</taxon>
        <taxon>Mucoromycota</taxon>
        <taxon>Glomeromycotina</taxon>
        <taxon>Glomeromycetes</taxon>
        <taxon>Glomerales</taxon>
        <taxon>Glomeraceae</taxon>
        <taxon>Glomus</taxon>
    </lineage>
</organism>
<evidence type="ECO:0000313" key="3">
    <source>
        <dbReference type="Proteomes" id="UP000265703"/>
    </source>
</evidence>
<evidence type="ECO:0000256" key="1">
    <source>
        <dbReference type="SAM" id="Coils"/>
    </source>
</evidence>
<sequence length="203" mass="24603">MREIYLTTKVRISYDNSLDYYGNTLWKLKELNIEKVLKNNSLIDQIFSFLSSNQREERINENEFDTYYLLLNRFLKTFSNQNDFLQQLTITEEKLNQLQEQFNSQFNNISNDHDGTYEKFFKIVSVIISNNIKNLKDIKLKLEKLKENNIVIGYIFMKLKQDFIRILKDRNFNNIEYEQISTYLNIIRYNRERFLKSAKKALK</sequence>
<reference evidence="2 3" key="1">
    <citation type="submission" date="2018-06" db="EMBL/GenBank/DDBJ databases">
        <title>Comparative genomics reveals the genomic features of Rhizophagus irregularis, R. cerebriforme, R. diaphanum and Gigaspora rosea, and their symbiotic lifestyle signature.</title>
        <authorList>
            <person name="Morin E."/>
            <person name="San Clemente H."/>
            <person name="Chen E.C.H."/>
            <person name="De La Providencia I."/>
            <person name="Hainaut M."/>
            <person name="Kuo A."/>
            <person name="Kohler A."/>
            <person name="Murat C."/>
            <person name="Tang N."/>
            <person name="Roy S."/>
            <person name="Loubradou J."/>
            <person name="Henrissat B."/>
            <person name="Grigoriev I.V."/>
            <person name="Corradi N."/>
            <person name="Roux C."/>
            <person name="Martin F.M."/>
        </authorList>
    </citation>
    <scope>NUCLEOTIDE SEQUENCE [LARGE SCALE GENOMIC DNA]</scope>
    <source>
        <strain evidence="2 3">DAOM 227022</strain>
    </source>
</reference>